<reference evidence="3" key="1">
    <citation type="journal article" date="2014" name="Genome Announc.">
        <title>Genome sequence and annotation of Acremonium chrysogenum, producer of the beta-lactam antibiotic cephalosporin C.</title>
        <authorList>
            <person name="Terfehr D."/>
            <person name="Dahlmann T.A."/>
            <person name="Specht T."/>
            <person name="Zadra I."/>
            <person name="Kuernsteiner H."/>
            <person name="Kueck U."/>
        </authorList>
    </citation>
    <scope>NUCLEOTIDE SEQUENCE [LARGE SCALE GENOMIC DNA]</scope>
    <source>
        <strain evidence="3">ATCC 11550 / CBS 779.69 / DSM 880 / IAM 14645 / JCM 23072 / IMI 49137</strain>
    </source>
</reference>
<dbReference type="InterPro" id="IPR012337">
    <property type="entry name" value="RNaseH-like_sf"/>
</dbReference>
<evidence type="ECO:0000256" key="1">
    <source>
        <dbReference type="ARBA" id="ARBA00008372"/>
    </source>
</evidence>
<protein>
    <submittedName>
        <fullName evidence="2">Poly(A)-specific ribonuclease-like protein</fullName>
    </submittedName>
</protein>
<sequence>MDVTADNFWSLLPTIMLIIASSDYIALDMEMTGISVKDDPPNPGTLTMEQAYDRMRTAASTFQAVQIGLTCARWASETDSYQSFTFSVGISPMLVTDGSISQKMARVVDRKLTLSYQSLLVLQRHGFNLGETLGRRVPYLNREELCDVRTEMVDDKTYERSASGSYAQRKEDAIEATKEALTKQLGLSWIIEALTDHGQLGDYNGTVVQPAPTHGIDHNILHSLGEDPSTWPPDPEAQWLEILRRAEKNKPVIVGHNVGYDLCFLHAMFIRRLPDKTEDFRRRIHHLFPRVLDTKALVSPGFDPDIIGQSLGAIFGDLACQSYPFVSSVPVLVLTGQGYMTAMVFLKVATRQLYLQGQAVLETNNAIDGTNHGHCGEERAQGSGWQPVWLEDADRLDPYILGQADPNGSRLPEFQTGFFGPVRNRLRMSLAGILFLEDDVEDGGPEGGA</sequence>
<name>A0A086TIA3_HAPC1</name>
<dbReference type="InterPro" id="IPR036397">
    <property type="entry name" value="RNaseH_sf"/>
</dbReference>
<dbReference type="PANTHER" id="PTHR15092:SF22">
    <property type="entry name" value="POLY(A)-SPECIFIC RIBONUCLEASE PNLDC1"/>
    <property type="match status" value="1"/>
</dbReference>
<dbReference type="HOGENOM" id="CLU_609648_0_0_1"/>
<gene>
    <name evidence="2" type="ORF">ACRE_002770</name>
</gene>
<dbReference type="PANTHER" id="PTHR15092">
    <property type="entry name" value="POLY A -SPECIFIC RIBONUCLEASE/TARGET OF EGR1, MEMBER 1"/>
    <property type="match status" value="1"/>
</dbReference>
<dbReference type="Gene3D" id="3.30.420.10">
    <property type="entry name" value="Ribonuclease H-like superfamily/Ribonuclease H"/>
    <property type="match status" value="1"/>
</dbReference>
<dbReference type="GO" id="GO:0000175">
    <property type="term" value="F:3'-5'-RNA exonuclease activity"/>
    <property type="evidence" value="ECO:0007669"/>
    <property type="project" value="TreeGrafter"/>
</dbReference>
<dbReference type="GO" id="GO:0005634">
    <property type="term" value="C:nucleus"/>
    <property type="evidence" value="ECO:0007669"/>
    <property type="project" value="TreeGrafter"/>
</dbReference>
<accession>A0A086TIA3</accession>
<organism evidence="2 3">
    <name type="scientific">Hapsidospora chrysogenum (strain ATCC 11550 / CBS 779.69 / DSM 880 / IAM 14645 / JCM 23072 / IMI 49137)</name>
    <name type="common">Acremonium chrysogenum</name>
    <dbReference type="NCBI Taxonomy" id="857340"/>
    <lineage>
        <taxon>Eukaryota</taxon>
        <taxon>Fungi</taxon>
        <taxon>Dikarya</taxon>
        <taxon>Ascomycota</taxon>
        <taxon>Pezizomycotina</taxon>
        <taxon>Sordariomycetes</taxon>
        <taxon>Hypocreomycetidae</taxon>
        <taxon>Hypocreales</taxon>
        <taxon>Bionectriaceae</taxon>
        <taxon>Hapsidospora</taxon>
    </lineage>
</organism>
<dbReference type="STRING" id="857340.A0A086TIA3"/>
<dbReference type="EMBL" id="JPKY01000001">
    <property type="protein sequence ID" value="KFH49085.1"/>
    <property type="molecule type" value="Genomic_DNA"/>
</dbReference>
<dbReference type="Pfam" id="PF04857">
    <property type="entry name" value="CAF1"/>
    <property type="match status" value="1"/>
</dbReference>
<comment type="caution">
    <text evidence="2">The sequence shown here is derived from an EMBL/GenBank/DDBJ whole genome shotgun (WGS) entry which is preliminary data.</text>
</comment>
<dbReference type="InterPro" id="IPR006941">
    <property type="entry name" value="RNase_CAF1"/>
</dbReference>
<proteinExistence type="inferred from homology"/>
<dbReference type="InterPro" id="IPR051181">
    <property type="entry name" value="CAF1_poly(A)_ribonucleases"/>
</dbReference>
<evidence type="ECO:0000313" key="3">
    <source>
        <dbReference type="Proteomes" id="UP000029964"/>
    </source>
</evidence>
<dbReference type="GO" id="GO:1990431">
    <property type="term" value="P:priRNA 3'-end processing"/>
    <property type="evidence" value="ECO:0007669"/>
    <property type="project" value="TreeGrafter"/>
</dbReference>
<dbReference type="SUPFAM" id="SSF53098">
    <property type="entry name" value="Ribonuclease H-like"/>
    <property type="match status" value="1"/>
</dbReference>
<dbReference type="GO" id="GO:0000289">
    <property type="term" value="P:nuclear-transcribed mRNA poly(A) tail shortening"/>
    <property type="evidence" value="ECO:0007669"/>
    <property type="project" value="TreeGrafter"/>
</dbReference>
<dbReference type="AlphaFoldDB" id="A0A086TIA3"/>
<dbReference type="OrthoDB" id="4916036at2759"/>
<evidence type="ECO:0000313" key="2">
    <source>
        <dbReference type="EMBL" id="KFH49085.1"/>
    </source>
</evidence>
<dbReference type="GO" id="GO:1990432">
    <property type="term" value="P:siRNA 3'-end processing"/>
    <property type="evidence" value="ECO:0007669"/>
    <property type="project" value="TreeGrafter"/>
</dbReference>
<comment type="similarity">
    <text evidence="1">Belongs to the CAF1 family.</text>
</comment>
<dbReference type="Proteomes" id="UP000029964">
    <property type="component" value="Unassembled WGS sequence"/>
</dbReference>
<keyword evidence="3" id="KW-1185">Reference proteome</keyword>
<dbReference type="GO" id="GO:0003723">
    <property type="term" value="F:RNA binding"/>
    <property type="evidence" value="ECO:0007669"/>
    <property type="project" value="TreeGrafter"/>
</dbReference>